<comment type="subcellular location">
    <subcellularLocation>
        <location evidence="1">Cell envelope</location>
    </subcellularLocation>
</comment>
<evidence type="ECO:0000313" key="5">
    <source>
        <dbReference type="Proteomes" id="UP000644660"/>
    </source>
</evidence>
<sequence length="270" mass="26716">MQFSKLTTIALLALVQKVLADSQSFGIISIHSGSALQYASLFSKDGTLVLGSNQGQFTMIVTDDSKLKLSDNTFAVVQTDGTIKEGSESDATTGFAITQGRLTLDGSSGFYGIEGTGSYTLSTKSADGATGVALRTVDTTSPTGAVVSDFAGSSSGSTPSTSAPAPVSSTSVAVVASSSVAAATTTKAAAVSQIGDGQIQATTATKEAVSQIGDGQIQATTATTKAAAVSQIGDGQIQATASVTVQSENNGVKNIGGLSAGILAAVALLL</sequence>
<dbReference type="AlphaFoldDB" id="A0A8H2VKR1"/>
<reference evidence="4 5" key="1">
    <citation type="submission" date="2020-05" db="EMBL/GenBank/DDBJ databases">
        <authorList>
            <person name="Casaregola S."/>
            <person name="Devillers H."/>
            <person name="Grondin C."/>
        </authorList>
    </citation>
    <scope>NUCLEOTIDE SEQUENCE [LARGE SCALE GENOMIC DNA]</scope>
    <source>
        <strain evidence="4 5">CLIB 1767</strain>
    </source>
</reference>
<keyword evidence="5" id="KW-1185">Reference proteome</keyword>
<name>A0A8H2VKR1_9SACH</name>
<evidence type="ECO:0000256" key="3">
    <source>
        <dbReference type="SAM" id="SignalP"/>
    </source>
</evidence>
<gene>
    <name evidence="4" type="ORF">KABA2_13S04202</name>
</gene>
<dbReference type="GeneID" id="64860264"/>
<feature type="chain" id="PRO_5034856117" evidence="3">
    <location>
        <begin position="21"/>
        <end position="270"/>
    </location>
</feature>
<keyword evidence="2 3" id="KW-0732">Signal</keyword>
<comment type="caution">
    <text evidence="4">The sequence shown here is derived from an EMBL/GenBank/DDBJ whole genome shotgun (WGS) entry which is preliminary data.</text>
</comment>
<dbReference type="InterPro" id="IPR000420">
    <property type="entry name" value="Yeast_PIR_rpt"/>
</dbReference>
<accession>A0A8H2VKR1</accession>
<evidence type="ECO:0000313" key="4">
    <source>
        <dbReference type="EMBL" id="CAB4257155.1"/>
    </source>
</evidence>
<organism evidence="4 5">
    <name type="scientific">Maudiozyma barnettii</name>
    <dbReference type="NCBI Taxonomy" id="61262"/>
    <lineage>
        <taxon>Eukaryota</taxon>
        <taxon>Fungi</taxon>
        <taxon>Dikarya</taxon>
        <taxon>Ascomycota</taxon>
        <taxon>Saccharomycotina</taxon>
        <taxon>Saccharomycetes</taxon>
        <taxon>Saccharomycetales</taxon>
        <taxon>Saccharomycetaceae</taxon>
        <taxon>Maudiozyma</taxon>
    </lineage>
</organism>
<protein>
    <submittedName>
        <fullName evidence="4">Similar to Saccharomyces cerevisiae YKL096W CWP1 Cell wall mannoprotein that localizes specifically to birth scars of dauhter cells</fullName>
    </submittedName>
</protein>
<dbReference type="Pfam" id="PF00399">
    <property type="entry name" value="PIR"/>
    <property type="match status" value="3"/>
</dbReference>
<feature type="signal peptide" evidence="3">
    <location>
        <begin position="1"/>
        <end position="20"/>
    </location>
</feature>
<dbReference type="Proteomes" id="UP000644660">
    <property type="component" value="Unassembled WGS sequence"/>
</dbReference>
<dbReference type="PROSITE" id="PS00929">
    <property type="entry name" value="PIR_REPEAT_1"/>
    <property type="match status" value="3"/>
</dbReference>
<proteinExistence type="predicted"/>
<dbReference type="EMBL" id="CAEFZW010000013">
    <property type="protein sequence ID" value="CAB4257155.1"/>
    <property type="molecule type" value="Genomic_DNA"/>
</dbReference>
<evidence type="ECO:0000256" key="2">
    <source>
        <dbReference type="ARBA" id="ARBA00022729"/>
    </source>
</evidence>
<dbReference type="PROSITE" id="PS50256">
    <property type="entry name" value="PIR_REPEAT_2"/>
    <property type="match status" value="3"/>
</dbReference>
<dbReference type="GO" id="GO:0005199">
    <property type="term" value="F:structural constituent of cell wall"/>
    <property type="evidence" value="ECO:0007669"/>
    <property type="project" value="InterPro"/>
</dbReference>
<evidence type="ECO:0000256" key="1">
    <source>
        <dbReference type="ARBA" id="ARBA00004196"/>
    </source>
</evidence>
<dbReference type="OrthoDB" id="5415592at2759"/>
<dbReference type="RefSeq" id="XP_041408999.1">
    <property type="nucleotide sequence ID" value="XM_041553065.1"/>
</dbReference>